<reference evidence="4" key="1">
    <citation type="submission" date="2022-10" db="EMBL/GenBank/DDBJ databases">
        <title>Culturing micro-colonial fungi from biological soil crusts in the Mojave desert and describing Neophaeococcomyces mojavensis, and introducing the new genera and species Taxawa tesnikishii.</title>
        <authorList>
            <person name="Kurbessoian T."/>
            <person name="Stajich J.E."/>
        </authorList>
    </citation>
    <scope>NUCLEOTIDE SEQUENCE</scope>
    <source>
        <strain evidence="4">TK_41</strain>
    </source>
</reference>
<dbReference type="Pfam" id="PF05368">
    <property type="entry name" value="NmrA"/>
    <property type="match status" value="1"/>
</dbReference>
<protein>
    <recommendedName>
        <fullName evidence="3">NmrA-like domain-containing protein</fullName>
    </recommendedName>
</protein>
<name>A0AA38XN09_9EURO</name>
<dbReference type="Gene3D" id="3.90.25.10">
    <property type="entry name" value="UDP-galactose 4-epimerase, domain 1"/>
    <property type="match status" value="1"/>
</dbReference>
<keyword evidence="2" id="KW-0521">NADP</keyword>
<evidence type="ECO:0000256" key="2">
    <source>
        <dbReference type="ARBA" id="ARBA00022857"/>
    </source>
</evidence>
<organism evidence="4 5">
    <name type="scientific">Cladophialophora chaetospira</name>
    <dbReference type="NCBI Taxonomy" id="386627"/>
    <lineage>
        <taxon>Eukaryota</taxon>
        <taxon>Fungi</taxon>
        <taxon>Dikarya</taxon>
        <taxon>Ascomycota</taxon>
        <taxon>Pezizomycotina</taxon>
        <taxon>Eurotiomycetes</taxon>
        <taxon>Chaetothyriomycetidae</taxon>
        <taxon>Chaetothyriales</taxon>
        <taxon>Herpotrichiellaceae</taxon>
        <taxon>Cladophialophora</taxon>
    </lineage>
</organism>
<keyword evidence="5" id="KW-1185">Reference proteome</keyword>
<dbReference type="InterPro" id="IPR008030">
    <property type="entry name" value="NmrA-like"/>
</dbReference>
<dbReference type="Gene3D" id="3.40.50.720">
    <property type="entry name" value="NAD(P)-binding Rossmann-like Domain"/>
    <property type="match status" value="1"/>
</dbReference>
<dbReference type="SUPFAM" id="SSF51735">
    <property type="entry name" value="NAD(P)-binding Rossmann-fold domains"/>
    <property type="match status" value="1"/>
</dbReference>
<evidence type="ECO:0000256" key="1">
    <source>
        <dbReference type="ARBA" id="ARBA00006328"/>
    </source>
</evidence>
<evidence type="ECO:0000313" key="5">
    <source>
        <dbReference type="Proteomes" id="UP001172673"/>
    </source>
</evidence>
<dbReference type="PANTHER" id="PTHR42748:SF7">
    <property type="entry name" value="NMRA LIKE REDOX SENSOR 1-RELATED"/>
    <property type="match status" value="1"/>
</dbReference>
<feature type="domain" description="NmrA-like" evidence="3">
    <location>
        <begin position="7"/>
        <end position="270"/>
    </location>
</feature>
<evidence type="ECO:0000313" key="4">
    <source>
        <dbReference type="EMBL" id="KAJ9616505.1"/>
    </source>
</evidence>
<sequence length="333" mass="35799">MSTVSPVILVTGATGTQGGGVVRELLKVSHSTNPPTPIIIHAFVRDPSSAASQALLALDPKAVKLFQGDFDDISSLTKAAEGATATFITVQPVFTDLEAESRHGRNILIASLSAGVRHVIYSAVSGIDKRESFKNVEPGSWIDIYYASKGSVIAAVKSPPVAVPADYAYTIIQPATFLTNFLPPSQAFMYPDLNKENSSITTAFRPGLKHSYLDPDDIGRFVAHSILASPSEFREKWANKTIPLASVDFSLEEAVAALTKSVGDRKKVQINFLKSGEAGEVAKTNPLVASQLFINENPISVDLEEVRSYGIPLGSVEAFFDRHKKEVEQALGL</sequence>
<dbReference type="EMBL" id="JAPDRK010000001">
    <property type="protein sequence ID" value="KAJ9616505.1"/>
    <property type="molecule type" value="Genomic_DNA"/>
</dbReference>
<dbReference type="InterPro" id="IPR051164">
    <property type="entry name" value="NmrA-like_oxidored"/>
</dbReference>
<proteinExistence type="inferred from homology"/>
<comment type="similarity">
    <text evidence="1">Belongs to the NmrA-type oxidoreductase family.</text>
</comment>
<dbReference type="AlphaFoldDB" id="A0AA38XN09"/>
<gene>
    <name evidence="4" type="ORF">H2200_000224</name>
</gene>
<dbReference type="PANTHER" id="PTHR42748">
    <property type="entry name" value="NITROGEN METABOLITE REPRESSION PROTEIN NMRA FAMILY MEMBER"/>
    <property type="match status" value="1"/>
</dbReference>
<comment type="caution">
    <text evidence="4">The sequence shown here is derived from an EMBL/GenBank/DDBJ whole genome shotgun (WGS) entry which is preliminary data.</text>
</comment>
<dbReference type="InterPro" id="IPR036291">
    <property type="entry name" value="NAD(P)-bd_dom_sf"/>
</dbReference>
<evidence type="ECO:0000259" key="3">
    <source>
        <dbReference type="Pfam" id="PF05368"/>
    </source>
</evidence>
<dbReference type="Proteomes" id="UP001172673">
    <property type="component" value="Unassembled WGS sequence"/>
</dbReference>
<accession>A0AA38XN09</accession>